<dbReference type="InterPro" id="IPR008964">
    <property type="entry name" value="Invasin/intimin_cell_adhesion"/>
</dbReference>
<name>A0AAE5CCA6_9BACT</name>
<protein>
    <recommendedName>
        <fullName evidence="4">Big-1 domain-containing protein</fullName>
    </recommendedName>
</protein>
<feature type="signal peptide" evidence="1">
    <location>
        <begin position="1"/>
        <end position="23"/>
    </location>
</feature>
<sequence length="730" mass="76941">MLRRRWSKVVLFSWLAVSLAGCNGDDGPTGLDPAVFELAIVSGGGQSGLAGTVVDEPLVARVSRRDGGTPEEGVTVSWGVVSGSGTPTRTTSVTNVDGEASTRVELGSVAGAVAVEASVPGLGSVRFSDLTVLAAPSIASLSVTSADPGDTIEVRVNDLSAGVAAQVLFDGVAGEIVDQTPGAPTVLDVVVPAPIGVCSSTSVSVPVRLRADGVTTAAIALSVSVPANPFQVGQVLVIEGTADASCALLPSDGGNAKYLLVALSAAFEQQGNFQVTLGAGSVALSAADASAAPAATGFHDKLRAIESRLADKGLPMARPESGPQLFAGPTIGDQRDFWVASDLEAINAGQIDENAFERVTGTLRFVGGNTLLFLDDAVPSNGLTQGDIEMLGELYDRHLYETDVDFFGEPTDVDDNNKTIVLLSPVVNSLTERGSNGVVIGFVFLLDLFDPNTSGCPECRFSNGAEILYGLVPDPDGVHSDPRTRERVLALLPGVMIHETQHMINWRYKVFESVVPGLDRLWLGEGLAHMAEEKGGDALFDLGDIEQANNLYQDNFARVASYLAAPDSFSLTATEGGLIVGARGGWWLFLRWIAEQYGDFILRDLTQEAERGVANVEARTGESFFRLFADFAVAAWADDLAIAGLQARYTVPKWNLREIVQVQPQGGGDPVYALQPLQMTFSTFRGSSINEFLAATSPFYVELDAAGDPNSLQLQLEATTDAGLAILRYE</sequence>
<evidence type="ECO:0000313" key="3">
    <source>
        <dbReference type="Proteomes" id="UP000702544"/>
    </source>
</evidence>
<evidence type="ECO:0000256" key="1">
    <source>
        <dbReference type="SAM" id="SignalP"/>
    </source>
</evidence>
<dbReference type="SUPFAM" id="SSF49373">
    <property type="entry name" value="Invasin/intimin cell-adhesion fragments"/>
    <property type="match status" value="1"/>
</dbReference>
<accession>A0AAE5CCA6</accession>
<evidence type="ECO:0008006" key="4">
    <source>
        <dbReference type="Google" id="ProtNLM"/>
    </source>
</evidence>
<gene>
    <name evidence="2" type="ORF">GWO12_10055</name>
</gene>
<reference evidence="2 3" key="1">
    <citation type="submission" date="2020-01" db="EMBL/GenBank/DDBJ databases">
        <title>Genomes assembled from Gulf of Kutch pelagic sediment metagenomes.</title>
        <authorList>
            <person name="Chandrashekar M."/>
            <person name="Mahajan M.S."/>
            <person name="Dave K.J."/>
            <person name="Vatsa P."/>
            <person name="Nathani N.M."/>
        </authorList>
    </citation>
    <scope>NUCLEOTIDE SEQUENCE [LARGE SCALE GENOMIC DNA]</scope>
    <source>
        <strain evidence="2">KS3-K002</strain>
    </source>
</reference>
<comment type="caution">
    <text evidence="2">The sequence shown here is derived from an EMBL/GenBank/DDBJ whole genome shotgun (WGS) entry which is preliminary data.</text>
</comment>
<dbReference type="AlphaFoldDB" id="A0AAE5CCA6"/>
<keyword evidence="1" id="KW-0732">Signal</keyword>
<dbReference type="EMBL" id="JAACAK010000080">
    <property type="protein sequence ID" value="NIR75435.1"/>
    <property type="molecule type" value="Genomic_DNA"/>
</dbReference>
<organism evidence="2 3">
    <name type="scientific">Candidatus Kutchimonas denitrificans</name>
    <dbReference type="NCBI Taxonomy" id="3056748"/>
    <lineage>
        <taxon>Bacteria</taxon>
        <taxon>Pseudomonadati</taxon>
        <taxon>Gemmatimonadota</taxon>
        <taxon>Gemmatimonadia</taxon>
        <taxon>Candidatus Palauibacterales</taxon>
        <taxon>Candidatus Palauibacteraceae</taxon>
        <taxon>Candidatus Kutchimonas</taxon>
    </lineage>
</organism>
<dbReference type="InterPro" id="IPR013783">
    <property type="entry name" value="Ig-like_fold"/>
</dbReference>
<dbReference type="PROSITE" id="PS51257">
    <property type="entry name" value="PROKAR_LIPOPROTEIN"/>
    <property type="match status" value="1"/>
</dbReference>
<dbReference type="Gene3D" id="2.60.40.10">
    <property type="entry name" value="Immunoglobulins"/>
    <property type="match status" value="1"/>
</dbReference>
<dbReference type="Proteomes" id="UP000702544">
    <property type="component" value="Unassembled WGS sequence"/>
</dbReference>
<feature type="chain" id="PRO_5041920568" description="Big-1 domain-containing protein" evidence="1">
    <location>
        <begin position="24"/>
        <end position="730"/>
    </location>
</feature>
<evidence type="ECO:0000313" key="2">
    <source>
        <dbReference type="EMBL" id="NIR75435.1"/>
    </source>
</evidence>
<proteinExistence type="predicted"/>